<name>A0ABS8HUP9_9FIRM</name>
<evidence type="ECO:0000256" key="2">
    <source>
        <dbReference type="ARBA" id="ARBA00006479"/>
    </source>
</evidence>
<keyword evidence="5" id="KW-1185">Reference proteome</keyword>
<dbReference type="Pfam" id="PF00480">
    <property type="entry name" value="ROK"/>
    <property type="match status" value="1"/>
</dbReference>
<keyword evidence="3" id="KW-0859">Xylose metabolism</keyword>
<accession>A0ABS8HUP9</accession>
<dbReference type="Gene3D" id="1.10.10.10">
    <property type="entry name" value="Winged helix-like DNA-binding domain superfamily/Winged helix DNA-binding domain"/>
    <property type="match status" value="1"/>
</dbReference>
<dbReference type="InterPro" id="IPR036390">
    <property type="entry name" value="WH_DNA-bd_sf"/>
</dbReference>
<dbReference type="InterPro" id="IPR036388">
    <property type="entry name" value="WH-like_DNA-bd_sf"/>
</dbReference>
<dbReference type="InterPro" id="IPR043129">
    <property type="entry name" value="ATPase_NBD"/>
</dbReference>
<dbReference type="SUPFAM" id="SSF46785">
    <property type="entry name" value="Winged helix' DNA-binding domain"/>
    <property type="match status" value="1"/>
</dbReference>
<dbReference type="Pfam" id="PF13412">
    <property type="entry name" value="HTH_24"/>
    <property type="match status" value="1"/>
</dbReference>
<comment type="function">
    <text evidence="1">Transcriptional repressor of xylose-utilizing enzymes.</text>
</comment>
<gene>
    <name evidence="4" type="ORF">LMF89_16200</name>
</gene>
<comment type="similarity">
    <text evidence="2">Belongs to the ROK (NagC/XylR) family.</text>
</comment>
<reference evidence="4" key="1">
    <citation type="submission" date="2021-11" db="EMBL/GenBank/DDBJ databases">
        <title>Description of a new species Pelosinus isolated from the bottom sediments of Lake Baikal.</title>
        <authorList>
            <person name="Zakharyuk A."/>
        </authorList>
    </citation>
    <scope>NUCLEOTIDE SEQUENCE</scope>
    <source>
        <strain evidence="4">Bkl1</strain>
    </source>
</reference>
<organism evidence="4 5">
    <name type="scientific">Pelosinus baikalensis</name>
    <dbReference type="NCBI Taxonomy" id="2892015"/>
    <lineage>
        <taxon>Bacteria</taxon>
        <taxon>Bacillati</taxon>
        <taxon>Bacillota</taxon>
        <taxon>Negativicutes</taxon>
        <taxon>Selenomonadales</taxon>
        <taxon>Sporomusaceae</taxon>
        <taxon>Pelosinus</taxon>
    </lineage>
</organism>
<dbReference type="SUPFAM" id="SSF53067">
    <property type="entry name" value="Actin-like ATPase domain"/>
    <property type="match status" value="1"/>
</dbReference>
<keyword evidence="3" id="KW-0119">Carbohydrate metabolism</keyword>
<evidence type="ECO:0000256" key="1">
    <source>
        <dbReference type="ARBA" id="ARBA00002486"/>
    </source>
</evidence>
<dbReference type="InterPro" id="IPR000600">
    <property type="entry name" value="ROK"/>
</dbReference>
<dbReference type="Gene3D" id="3.30.420.40">
    <property type="match status" value="2"/>
</dbReference>
<dbReference type="PANTHER" id="PTHR18964">
    <property type="entry name" value="ROK (REPRESSOR, ORF, KINASE) FAMILY"/>
    <property type="match status" value="1"/>
</dbReference>
<evidence type="ECO:0000256" key="3">
    <source>
        <dbReference type="ARBA" id="ARBA00022629"/>
    </source>
</evidence>
<dbReference type="PANTHER" id="PTHR18964:SF149">
    <property type="entry name" value="BIFUNCTIONAL UDP-N-ACETYLGLUCOSAMINE 2-EPIMERASE_N-ACETYLMANNOSAMINE KINASE"/>
    <property type="match status" value="1"/>
</dbReference>
<evidence type="ECO:0000313" key="5">
    <source>
        <dbReference type="Proteomes" id="UP001165492"/>
    </source>
</evidence>
<dbReference type="RefSeq" id="WP_229535973.1">
    <property type="nucleotide sequence ID" value="NZ_JAJHJB010000024.1"/>
</dbReference>
<dbReference type="EMBL" id="JAJHJB010000024">
    <property type="protein sequence ID" value="MCC5466890.1"/>
    <property type="molecule type" value="Genomic_DNA"/>
</dbReference>
<protein>
    <submittedName>
        <fullName evidence="4">ROK family transcriptional regulator</fullName>
    </submittedName>
</protein>
<proteinExistence type="inferred from homology"/>
<comment type="caution">
    <text evidence="4">The sequence shown here is derived from an EMBL/GenBank/DDBJ whole genome shotgun (WGS) entry which is preliminary data.</text>
</comment>
<dbReference type="Proteomes" id="UP001165492">
    <property type="component" value="Unassembled WGS sequence"/>
</dbReference>
<sequence length="420" mass="45883">MVKKPGNSKYVKNLNRMTVLNIIKENELVSRQQLAQLTGLTPPAITGIIRELLEMGFVMEVGLGTSQGGRKPMKLKFNAKAGYVIGVEITSHETVLVIADLENAPIHSITLDLNMTEPDIGIPQLIEALGQVLYSEENRNKNFLGIGIAFPGLLSAREGIVKRSINLGPKWRQFPLKETLKNEMKLPIFIESNAKSSALAEWWFGGGINFRNLVYVNLGEGISAGVISADRVIQGAQGHAGEIGHSFMMENGPLCNCGNRGCLEAICGIPALLRKANDELAMINPQDPLKIVWEQNGKIGIEDILKSAKSEGSYSWELLQQVGKYVGLAIANVVNMYNPEAIFIGGKLGAVAETFINPIKDMVNNHSFPEVAKSVQIKISDLGVHSGVIGSCALALRELLHYDSTVLEDYQLMLKENPRK</sequence>
<evidence type="ECO:0000313" key="4">
    <source>
        <dbReference type="EMBL" id="MCC5466890.1"/>
    </source>
</evidence>